<dbReference type="PANTHER" id="PTHR15503:SF45">
    <property type="entry name" value="RNA-DIRECTED DNA POLYMERASE HOMOLOG"/>
    <property type="match status" value="1"/>
</dbReference>
<gene>
    <name evidence="3" type="ORF">Tci_680859</name>
</gene>
<protein>
    <recommendedName>
        <fullName evidence="2">CCHC-type domain-containing protein</fullName>
    </recommendedName>
</protein>
<evidence type="ECO:0000313" key="3">
    <source>
        <dbReference type="EMBL" id="GFB08888.1"/>
    </source>
</evidence>
<dbReference type="Pfam" id="PF08284">
    <property type="entry name" value="RVP_2"/>
    <property type="match status" value="1"/>
</dbReference>
<keyword evidence="1" id="KW-0862">Zinc</keyword>
<evidence type="ECO:0000259" key="2">
    <source>
        <dbReference type="PROSITE" id="PS50158"/>
    </source>
</evidence>
<reference evidence="3" key="1">
    <citation type="journal article" date="2019" name="Sci. Rep.">
        <title>Draft genome of Tanacetum cinerariifolium, the natural source of mosquito coil.</title>
        <authorList>
            <person name="Yamashiro T."/>
            <person name="Shiraishi A."/>
            <person name="Satake H."/>
            <person name="Nakayama K."/>
        </authorList>
    </citation>
    <scope>NUCLEOTIDE SEQUENCE</scope>
</reference>
<organism evidence="3">
    <name type="scientific">Tanacetum cinerariifolium</name>
    <name type="common">Dalmatian daisy</name>
    <name type="synonym">Chrysanthemum cinerariifolium</name>
    <dbReference type="NCBI Taxonomy" id="118510"/>
    <lineage>
        <taxon>Eukaryota</taxon>
        <taxon>Viridiplantae</taxon>
        <taxon>Streptophyta</taxon>
        <taxon>Embryophyta</taxon>
        <taxon>Tracheophyta</taxon>
        <taxon>Spermatophyta</taxon>
        <taxon>Magnoliopsida</taxon>
        <taxon>eudicotyledons</taxon>
        <taxon>Gunneridae</taxon>
        <taxon>Pentapetalae</taxon>
        <taxon>asterids</taxon>
        <taxon>campanulids</taxon>
        <taxon>Asterales</taxon>
        <taxon>Asteraceae</taxon>
        <taxon>Asteroideae</taxon>
        <taxon>Anthemideae</taxon>
        <taxon>Anthemidinae</taxon>
        <taxon>Tanacetum</taxon>
    </lineage>
</organism>
<dbReference type="SUPFAM" id="SSF56672">
    <property type="entry name" value="DNA/RNA polymerases"/>
    <property type="match status" value="1"/>
</dbReference>
<feature type="domain" description="CCHC-type" evidence="2">
    <location>
        <begin position="173"/>
        <end position="188"/>
    </location>
</feature>
<dbReference type="PROSITE" id="PS50158">
    <property type="entry name" value="ZF_CCHC"/>
    <property type="match status" value="1"/>
</dbReference>
<dbReference type="InterPro" id="IPR032567">
    <property type="entry name" value="RTL1-rel"/>
</dbReference>
<keyword evidence="1" id="KW-0479">Metal-binding</keyword>
<dbReference type="Gene3D" id="4.10.60.10">
    <property type="entry name" value="Zinc finger, CCHC-type"/>
    <property type="match status" value="1"/>
</dbReference>
<dbReference type="Gene3D" id="3.30.70.270">
    <property type="match status" value="2"/>
</dbReference>
<dbReference type="SMART" id="SM00343">
    <property type="entry name" value="ZnF_C2HC"/>
    <property type="match status" value="2"/>
</dbReference>
<keyword evidence="1" id="KW-0863">Zinc-finger</keyword>
<dbReference type="InterPro" id="IPR001878">
    <property type="entry name" value="Znf_CCHC"/>
</dbReference>
<dbReference type="Gene3D" id="2.40.70.10">
    <property type="entry name" value="Acid Proteases"/>
    <property type="match status" value="1"/>
</dbReference>
<dbReference type="InterPro" id="IPR036875">
    <property type="entry name" value="Znf_CCHC_sf"/>
</dbReference>
<feature type="non-terminal residue" evidence="3">
    <location>
        <position position="1"/>
    </location>
</feature>
<dbReference type="GO" id="GO:0003676">
    <property type="term" value="F:nucleic acid binding"/>
    <property type="evidence" value="ECO:0007669"/>
    <property type="project" value="InterPro"/>
</dbReference>
<sequence>SVLKKKMTVKYCPLEEVKKLEIELWNLKPEKVDKYISGLPNNIYGNVKSLKPKTLDETIELANDLMDQKLRTYAERKSDSKRKADAISRNNQQPFKKQNVAKAYNLGSAKKKTYEGNAPKCTKCQRNHSGPCTLKCHKYSKIGHYARDCRSTSNINATNNRGGNGPNPRGNGCFECGNPGHFKRDCPKVNNKNGGNRNAQGWVYAVGNAERNGNAARNPDSNVVTDLLPVELGSFDAIIGMDWLRRHHAGIVCDEKLVRVPFGNKTLVFHGAESYIGRESWLTIFATKEDDKPERKQVKDVPIIQDFHEVFPENLQGLPPARPVDFQIDLIPGAAPVTQAPYRLAPSEMKELSEQLQEIFDKDDILIYSKNEKEHEEHLKAILGLLKEEKLYEKFSKCEFWIPKYRRFIEGFSKIAKSMTKLTQKAIKFDWGEKEENAFQLNKQKLCSAPILALPVGSEDLWSIAMHHTKACEPC</sequence>
<evidence type="ECO:0000256" key="1">
    <source>
        <dbReference type="PROSITE-ProRule" id="PRU00047"/>
    </source>
</evidence>
<dbReference type="InterPro" id="IPR043128">
    <property type="entry name" value="Rev_trsase/Diguanyl_cyclase"/>
</dbReference>
<dbReference type="PANTHER" id="PTHR15503">
    <property type="entry name" value="LDOC1 RELATED"/>
    <property type="match status" value="1"/>
</dbReference>
<dbReference type="AlphaFoldDB" id="A0A699KYR4"/>
<name>A0A699KYR4_TANCI</name>
<accession>A0A699KYR4</accession>
<proteinExistence type="predicted"/>
<dbReference type="Pfam" id="PF00098">
    <property type="entry name" value="zf-CCHC"/>
    <property type="match status" value="1"/>
</dbReference>
<dbReference type="InterPro" id="IPR021109">
    <property type="entry name" value="Peptidase_aspartic_dom_sf"/>
</dbReference>
<comment type="caution">
    <text evidence="3">The sequence shown here is derived from an EMBL/GenBank/DDBJ whole genome shotgun (WGS) entry which is preliminary data.</text>
</comment>
<dbReference type="InterPro" id="IPR043502">
    <property type="entry name" value="DNA/RNA_pol_sf"/>
</dbReference>
<dbReference type="SUPFAM" id="SSF57756">
    <property type="entry name" value="Retrovirus zinc finger-like domains"/>
    <property type="match status" value="1"/>
</dbReference>
<dbReference type="EMBL" id="BKCJ010549602">
    <property type="protein sequence ID" value="GFB08888.1"/>
    <property type="molecule type" value="Genomic_DNA"/>
</dbReference>
<dbReference type="GO" id="GO:0008270">
    <property type="term" value="F:zinc ion binding"/>
    <property type="evidence" value="ECO:0007669"/>
    <property type="project" value="UniProtKB-KW"/>
</dbReference>